<dbReference type="PANTHER" id="PTHR33744">
    <property type="entry name" value="CARBOHYDRATE DIACID REGULATOR"/>
    <property type="match status" value="1"/>
</dbReference>
<organism evidence="5 6">
    <name type="scientific">Gordonia insulae</name>
    <dbReference type="NCBI Taxonomy" id="2420509"/>
    <lineage>
        <taxon>Bacteria</taxon>
        <taxon>Bacillati</taxon>
        <taxon>Actinomycetota</taxon>
        <taxon>Actinomycetes</taxon>
        <taxon>Mycobacteriales</taxon>
        <taxon>Gordoniaceae</taxon>
        <taxon>Gordonia</taxon>
    </lineage>
</organism>
<evidence type="ECO:0000259" key="3">
    <source>
        <dbReference type="Pfam" id="PF13556"/>
    </source>
</evidence>
<dbReference type="Pfam" id="PF17853">
    <property type="entry name" value="GGDEF_2"/>
    <property type="match status" value="1"/>
</dbReference>
<feature type="domain" description="CdaR GGDEF-like" evidence="4">
    <location>
        <begin position="282"/>
        <end position="399"/>
    </location>
</feature>
<dbReference type="OrthoDB" id="3170447at2"/>
<gene>
    <name evidence="5" type="ORF">D7316_04496</name>
</gene>
<protein>
    <recommendedName>
        <fullName evidence="7">Purine catabolism regulatory protein</fullName>
    </recommendedName>
</protein>
<dbReference type="InterPro" id="IPR012914">
    <property type="entry name" value="PucR_dom"/>
</dbReference>
<feature type="domain" description="PucR C-terminal helix-turn-helix" evidence="3">
    <location>
        <begin position="452"/>
        <end position="508"/>
    </location>
</feature>
<evidence type="ECO:0000256" key="1">
    <source>
        <dbReference type="ARBA" id="ARBA00006754"/>
    </source>
</evidence>
<dbReference type="PANTHER" id="PTHR33744:SF7">
    <property type="entry name" value="PUCR FAMILY TRANSCRIPTIONAL REGULATOR"/>
    <property type="match status" value="1"/>
</dbReference>
<comment type="similarity">
    <text evidence="1">Belongs to the CdaR family.</text>
</comment>
<dbReference type="AlphaFoldDB" id="A0A3G8JRW5"/>
<dbReference type="Pfam" id="PF07905">
    <property type="entry name" value="PucR"/>
    <property type="match status" value="1"/>
</dbReference>
<keyword evidence="6" id="KW-1185">Reference proteome</keyword>
<sequence length="516" mass="56094">MRVADLTDLGLRPLSVDGPGSDRVLRWVYTTDLPDPRAFIYGGELVLTSEGWYDGSVESCRRFVGALIDRAAAALVVGDILHGSVPEPIRELAEAGGLPLLFAPAEISYNALSQEVTERISADRQAEATATAGEYRQLITALVTGEGSAELLTAMTRQCGREAIVLSGVGRVVARSSDEYQLSSAELAAVMRGTLTAVRLPVVIHLDRRTVTVYPIGRRTSYAGHLVVDGDIAGFKARQRRVIDETTDLLTLSLLADTERFWQRHASARELTQILADTDITEPALREQFRQFGCDARRPTVVVSLTTTDPPRSGSGAIDLVLTVPDDPQECVVLTTQEPDQSMLVFVPWDLGADAFAEALAGKAQLVAPALHGATIRVGVGAVEDSIRGAVRAAQEARHLAGAQATQFAVATARDIDTYVGLLAQVPPRRRTAFHRRVLGDILAHPTGDEQLRTLEVFLRHNGSWQRAAEELHVHVSTLHYRIERIESLLGRDLATLPDRVDCLLALHLLRQENGA</sequence>
<feature type="domain" description="Purine catabolism PurC-like" evidence="2">
    <location>
        <begin position="20"/>
        <end position="120"/>
    </location>
</feature>
<dbReference type="EMBL" id="CP033972">
    <property type="protein sequence ID" value="AZG47884.1"/>
    <property type="molecule type" value="Genomic_DNA"/>
</dbReference>
<dbReference type="InterPro" id="IPR042070">
    <property type="entry name" value="PucR_C-HTH_sf"/>
</dbReference>
<dbReference type="InterPro" id="IPR051448">
    <property type="entry name" value="CdaR-like_regulators"/>
</dbReference>
<dbReference type="Gene3D" id="1.10.10.2840">
    <property type="entry name" value="PucR C-terminal helix-turn-helix domain"/>
    <property type="match status" value="1"/>
</dbReference>
<dbReference type="Proteomes" id="UP000271469">
    <property type="component" value="Chromosome"/>
</dbReference>
<evidence type="ECO:0000313" key="5">
    <source>
        <dbReference type="EMBL" id="AZG47884.1"/>
    </source>
</evidence>
<evidence type="ECO:0000259" key="2">
    <source>
        <dbReference type="Pfam" id="PF07905"/>
    </source>
</evidence>
<accession>A0A3G8JRW5</accession>
<dbReference type="InterPro" id="IPR041522">
    <property type="entry name" value="CdaR_GGDEF"/>
</dbReference>
<dbReference type="InterPro" id="IPR025736">
    <property type="entry name" value="PucR_C-HTH_dom"/>
</dbReference>
<proteinExistence type="inferred from homology"/>
<dbReference type="Pfam" id="PF13556">
    <property type="entry name" value="HTH_30"/>
    <property type="match status" value="1"/>
</dbReference>
<dbReference type="RefSeq" id="WP_124710180.1">
    <property type="nucleotide sequence ID" value="NZ_CP033972.1"/>
</dbReference>
<reference evidence="5 6" key="1">
    <citation type="submission" date="2018-11" db="EMBL/GenBank/DDBJ databases">
        <title>Gordonia insulae sp. nov., isolated from an island soil.</title>
        <authorList>
            <person name="Kim Y.S."/>
            <person name="Kim S.B."/>
        </authorList>
    </citation>
    <scope>NUCLEOTIDE SEQUENCE [LARGE SCALE GENOMIC DNA]</scope>
    <source>
        <strain evidence="5 6">MMS17-SY073</strain>
    </source>
</reference>
<evidence type="ECO:0000259" key="4">
    <source>
        <dbReference type="Pfam" id="PF17853"/>
    </source>
</evidence>
<evidence type="ECO:0000313" key="6">
    <source>
        <dbReference type="Proteomes" id="UP000271469"/>
    </source>
</evidence>
<dbReference type="KEGG" id="gom:D7316_04496"/>
<evidence type="ECO:0008006" key="7">
    <source>
        <dbReference type="Google" id="ProtNLM"/>
    </source>
</evidence>
<name>A0A3G8JRW5_9ACTN</name>